<accession>A0AAD5V9C8</accession>
<proteinExistence type="predicted"/>
<keyword evidence="2" id="KW-1185">Reference proteome</keyword>
<dbReference type="AlphaFoldDB" id="A0AAD5V9C8"/>
<gene>
    <name evidence="1" type="ORF">NLI96_g2107</name>
</gene>
<organism evidence="1 2">
    <name type="scientific">Meripilus lineatus</name>
    <dbReference type="NCBI Taxonomy" id="2056292"/>
    <lineage>
        <taxon>Eukaryota</taxon>
        <taxon>Fungi</taxon>
        <taxon>Dikarya</taxon>
        <taxon>Basidiomycota</taxon>
        <taxon>Agaricomycotina</taxon>
        <taxon>Agaricomycetes</taxon>
        <taxon>Polyporales</taxon>
        <taxon>Meripilaceae</taxon>
        <taxon>Meripilus</taxon>
    </lineage>
</organism>
<dbReference type="EMBL" id="JANAWD010000044">
    <property type="protein sequence ID" value="KAJ3489473.1"/>
    <property type="molecule type" value="Genomic_DNA"/>
</dbReference>
<dbReference type="Proteomes" id="UP001212997">
    <property type="component" value="Unassembled WGS sequence"/>
</dbReference>
<sequence>MASAPPSASEDTKYLDRISFSRFENALITVPVVFPVTQVPLTSYRPPRFKDSEEDINFISSEGVGHTIREILKHKYSHPCPLEIPNSGDIGITGRYRELVHLRLMYPQYPHAELRVSFILNGIWLVKREVYIEVAEELVRCYDFIQMRNKQGLDFIQHDVPDVKDLVLVRLQPMEKDVWNVVLEEENLFGPDPA</sequence>
<reference evidence="1" key="1">
    <citation type="submission" date="2022-07" db="EMBL/GenBank/DDBJ databases">
        <title>Genome Sequence of Physisporinus lineatus.</title>
        <authorList>
            <person name="Buettner E."/>
        </authorList>
    </citation>
    <scope>NUCLEOTIDE SEQUENCE</scope>
    <source>
        <strain evidence="1">VT162</strain>
    </source>
</reference>
<name>A0AAD5V9C8_9APHY</name>
<comment type="caution">
    <text evidence="1">The sequence shown here is derived from an EMBL/GenBank/DDBJ whole genome shotgun (WGS) entry which is preliminary data.</text>
</comment>
<protein>
    <submittedName>
        <fullName evidence="1">Uncharacterized protein</fullName>
    </submittedName>
</protein>
<evidence type="ECO:0000313" key="1">
    <source>
        <dbReference type="EMBL" id="KAJ3489473.1"/>
    </source>
</evidence>
<evidence type="ECO:0000313" key="2">
    <source>
        <dbReference type="Proteomes" id="UP001212997"/>
    </source>
</evidence>